<accession>A0A316VAC6</accession>
<evidence type="ECO:0000256" key="1">
    <source>
        <dbReference type="ARBA" id="ARBA00005466"/>
    </source>
</evidence>
<dbReference type="RefSeq" id="XP_025354871.1">
    <property type="nucleotide sequence ID" value="XM_025496486.1"/>
</dbReference>
<dbReference type="Proteomes" id="UP000245771">
    <property type="component" value="Unassembled WGS sequence"/>
</dbReference>
<evidence type="ECO:0000256" key="3">
    <source>
        <dbReference type="ARBA" id="ARBA00022827"/>
    </source>
</evidence>
<reference evidence="6 7" key="1">
    <citation type="journal article" date="2018" name="Mol. Biol. Evol.">
        <title>Broad Genomic Sampling Reveals a Smut Pathogenic Ancestry of the Fungal Clade Ustilaginomycotina.</title>
        <authorList>
            <person name="Kijpornyongpan T."/>
            <person name="Mondo S.J."/>
            <person name="Barry K."/>
            <person name="Sandor L."/>
            <person name="Lee J."/>
            <person name="Lipzen A."/>
            <person name="Pangilinan J."/>
            <person name="LaButti K."/>
            <person name="Hainaut M."/>
            <person name="Henrissat B."/>
            <person name="Grigoriev I.V."/>
            <person name="Spatafora J.W."/>
            <person name="Aime M.C."/>
        </authorList>
    </citation>
    <scope>NUCLEOTIDE SEQUENCE [LARGE SCALE GENOMIC DNA]</scope>
    <source>
        <strain evidence="6 7">MCA 3882</strain>
    </source>
</reference>
<comment type="similarity">
    <text evidence="1">Belongs to the oxygen-dependent FAD-linked oxidoreductase family.</text>
</comment>
<keyword evidence="2" id="KW-0285">Flavoprotein</keyword>
<dbReference type="Gene3D" id="3.30.465.10">
    <property type="match status" value="1"/>
</dbReference>
<dbReference type="Pfam" id="PF08031">
    <property type="entry name" value="BBE"/>
    <property type="match status" value="1"/>
</dbReference>
<keyword evidence="3" id="KW-0274">FAD</keyword>
<dbReference type="Gene3D" id="3.30.43.10">
    <property type="entry name" value="Uridine Diphospho-n-acetylenolpyruvylglucosamine Reductase, domain 2"/>
    <property type="match status" value="1"/>
</dbReference>
<dbReference type="Pfam" id="PF01565">
    <property type="entry name" value="FAD_binding_4"/>
    <property type="match status" value="1"/>
</dbReference>
<dbReference type="PANTHER" id="PTHR42973">
    <property type="entry name" value="BINDING OXIDOREDUCTASE, PUTATIVE (AFU_ORTHOLOGUE AFUA_1G17690)-RELATED"/>
    <property type="match status" value="1"/>
</dbReference>
<keyword evidence="4" id="KW-0560">Oxidoreductase</keyword>
<dbReference type="GO" id="GO:0016491">
    <property type="term" value="F:oxidoreductase activity"/>
    <property type="evidence" value="ECO:0007669"/>
    <property type="project" value="UniProtKB-KW"/>
</dbReference>
<evidence type="ECO:0000313" key="7">
    <source>
        <dbReference type="Proteomes" id="UP000245771"/>
    </source>
</evidence>
<dbReference type="PANTHER" id="PTHR42973:SF13">
    <property type="entry name" value="FAD-BINDING PCMH-TYPE DOMAIN-CONTAINING PROTEIN"/>
    <property type="match status" value="1"/>
</dbReference>
<dbReference type="EMBL" id="KZ819603">
    <property type="protein sequence ID" value="PWN34569.1"/>
    <property type="molecule type" value="Genomic_DNA"/>
</dbReference>
<keyword evidence="7" id="KW-1185">Reference proteome</keyword>
<organism evidence="6 7">
    <name type="scientific">Meira miltonrushii</name>
    <dbReference type="NCBI Taxonomy" id="1280837"/>
    <lineage>
        <taxon>Eukaryota</taxon>
        <taxon>Fungi</taxon>
        <taxon>Dikarya</taxon>
        <taxon>Basidiomycota</taxon>
        <taxon>Ustilaginomycotina</taxon>
        <taxon>Exobasidiomycetes</taxon>
        <taxon>Exobasidiales</taxon>
        <taxon>Brachybasidiaceae</taxon>
        <taxon>Meira</taxon>
    </lineage>
</organism>
<sequence>MPLYEDWTAEPVNEKMQEICNNLASESQLTKTEIWLPGSKAYIASRVRYFKQTALRPACVAVPTQPHGLQRLIQLIGKERIPFGVSSGQHHSNIGFSSTAGGLQIDMRQFKDLKLSKDKSYVDVGPGLTWYEVYRMLEGTGVQVVGGRTQSVGVGGFLAGGGGMGWSTNVHGMTVNTALEAELVTPQGEIKTVSYSNDPDLFWALRGGGNKFGIVFRWRLQTHEQAKIVYGGMRIYPQSRKKVINQAMVNFLSNNTDPGAQLIISYGVAYKLIGIICLQVYYPHQDPGSIFSEFDVERVGKAWSDSWGPTTFADSVGTSYTEMHANQRSLMDEQNFQNFHSVALLNAAADLSYEYGRKWFIKGRFMPLSQSICSIAIEPFQQGWGAQFKETQGVYPYHNSPMPIILLFYWKNARDDEYFTQTARFMIDRLRQIAIEEGQDLSNFPAYPNYAQADRTPEGLFGKENWERLRGLQKRYDPENVMGLTKYFS</sequence>
<protein>
    <submittedName>
        <fullName evidence="6">FAD-binding domain-containing protein</fullName>
    </submittedName>
</protein>
<evidence type="ECO:0000256" key="2">
    <source>
        <dbReference type="ARBA" id="ARBA00022630"/>
    </source>
</evidence>
<dbReference type="InterPro" id="IPR006094">
    <property type="entry name" value="Oxid_FAD_bind_N"/>
</dbReference>
<evidence type="ECO:0000313" key="6">
    <source>
        <dbReference type="EMBL" id="PWN34569.1"/>
    </source>
</evidence>
<dbReference type="InterPro" id="IPR036318">
    <property type="entry name" value="FAD-bd_PCMH-like_sf"/>
</dbReference>
<dbReference type="InParanoid" id="A0A316VAC6"/>
<dbReference type="SUPFAM" id="SSF56176">
    <property type="entry name" value="FAD-binding/transporter-associated domain-like"/>
    <property type="match status" value="1"/>
</dbReference>
<dbReference type="InterPro" id="IPR050416">
    <property type="entry name" value="FAD-linked_Oxidoreductase"/>
</dbReference>
<dbReference type="GO" id="GO:0071949">
    <property type="term" value="F:FAD binding"/>
    <property type="evidence" value="ECO:0007669"/>
    <property type="project" value="InterPro"/>
</dbReference>
<dbReference type="InterPro" id="IPR016169">
    <property type="entry name" value="FAD-bd_PCMH_sub2"/>
</dbReference>
<dbReference type="InterPro" id="IPR016166">
    <property type="entry name" value="FAD-bd_PCMH"/>
</dbReference>
<dbReference type="OrthoDB" id="2151789at2759"/>
<evidence type="ECO:0000259" key="5">
    <source>
        <dbReference type="PROSITE" id="PS51387"/>
    </source>
</evidence>
<name>A0A316VAC6_9BASI</name>
<dbReference type="InterPro" id="IPR012951">
    <property type="entry name" value="BBE"/>
</dbReference>
<dbReference type="PROSITE" id="PS51387">
    <property type="entry name" value="FAD_PCMH"/>
    <property type="match status" value="1"/>
</dbReference>
<dbReference type="Gene3D" id="3.40.462.20">
    <property type="match status" value="1"/>
</dbReference>
<evidence type="ECO:0000256" key="4">
    <source>
        <dbReference type="ARBA" id="ARBA00023002"/>
    </source>
</evidence>
<dbReference type="InterPro" id="IPR016167">
    <property type="entry name" value="FAD-bd_PCMH_sub1"/>
</dbReference>
<feature type="domain" description="FAD-binding PCMH-type" evidence="5">
    <location>
        <begin position="53"/>
        <end position="225"/>
    </location>
</feature>
<gene>
    <name evidence="6" type="ORF">FA14DRAFT_121798</name>
</gene>
<dbReference type="STRING" id="1280837.A0A316VAC6"/>
<proteinExistence type="inferred from homology"/>
<dbReference type="AlphaFoldDB" id="A0A316VAC6"/>
<dbReference type="GeneID" id="37018267"/>